<sequence length="207" mass="23091">MQPQVLLKKLLPRASESADHALVKTSRVQTYLSQVLWRGESGEATGQDALGFVITNPHTGGPGHMIAPYWTEQQWSSTPPGQPSLGSLCSPPQPEEGDRKCLLRSRSIITGNRMQLKGHILQLPNHRHSKTAMTVQMENKRVADSPVPHKLYARLERDAKCRDSHTPRKAKDAFSNRAAPKIYSQDRALDHLAEHNYQGPVLGALRR</sequence>
<feature type="compositionally biased region" description="Polar residues" evidence="1">
    <location>
        <begin position="73"/>
        <end position="87"/>
    </location>
</feature>
<protein>
    <submittedName>
        <fullName evidence="2">Uncharacterized protein</fullName>
    </submittedName>
</protein>
<reference evidence="2" key="1">
    <citation type="journal article" date="2008" name="Nature">
        <title>The amphioxus genome and the evolution of the chordate karyotype.</title>
        <authorList>
            <consortium name="US DOE Joint Genome Institute (JGI-PGF)"/>
            <person name="Putnam N.H."/>
            <person name="Butts T."/>
            <person name="Ferrier D.E.K."/>
            <person name="Furlong R.F."/>
            <person name="Hellsten U."/>
            <person name="Kawashima T."/>
            <person name="Robinson-Rechavi M."/>
            <person name="Shoguchi E."/>
            <person name="Terry A."/>
            <person name="Yu J.-K."/>
            <person name="Benito-Gutierrez E.L."/>
            <person name="Dubchak I."/>
            <person name="Garcia-Fernandez J."/>
            <person name="Gibson-Brown J.J."/>
            <person name="Grigoriev I.V."/>
            <person name="Horton A.C."/>
            <person name="de Jong P.J."/>
            <person name="Jurka J."/>
            <person name="Kapitonov V.V."/>
            <person name="Kohara Y."/>
            <person name="Kuroki Y."/>
            <person name="Lindquist E."/>
            <person name="Lucas S."/>
            <person name="Osoegawa K."/>
            <person name="Pennacchio L.A."/>
            <person name="Salamov A.A."/>
            <person name="Satou Y."/>
            <person name="Sauka-Spengler T."/>
            <person name="Schmutz J."/>
            <person name="Shin-I T."/>
            <person name="Toyoda A."/>
            <person name="Bronner-Fraser M."/>
            <person name="Fujiyama A."/>
            <person name="Holland L.Z."/>
            <person name="Holland P.W.H."/>
            <person name="Satoh N."/>
            <person name="Rokhsar D.S."/>
        </authorList>
    </citation>
    <scope>NUCLEOTIDE SEQUENCE [LARGE SCALE GENOMIC DNA]</scope>
    <source>
        <strain evidence="2">S238N-H82</strain>
        <tissue evidence="2">Testes</tissue>
    </source>
</reference>
<proteinExistence type="predicted"/>
<dbReference type="AlphaFoldDB" id="C4A0C6"/>
<name>C4A0C6_BRAFL</name>
<gene>
    <name evidence="2" type="ORF">BRAFLDRAFT_111268</name>
</gene>
<evidence type="ECO:0000313" key="2">
    <source>
        <dbReference type="EMBL" id="EEN41753.1"/>
    </source>
</evidence>
<organism>
    <name type="scientific">Branchiostoma floridae</name>
    <name type="common">Florida lancelet</name>
    <name type="synonym">Amphioxus</name>
    <dbReference type="NCBI Taxonomy" id="7739"/>
    <lineage>
        <taxon>Eukaryota</taxon>
        <taxon>Metazoa</taxon>
        <taxon>Chordata</taxon>
        <taxon>Cephalochordata</taxon>
        <taxon>Leptocardii</taxon>
        <taxon>Amphioxiformes</taxon>
        <taxon>Branchiostomatidae</taxon>
        <taxon>Branchiostoma</taxon>
    </lineage>
</organism>
<feature type="region of interest" description="Disordered" evidence="1">
    <location>
        <begin position="73"/>
        <end position="99"/>
    </location>
</feature>
<accession>C4A0C6</accession>
<evidence type="ECO:0000256" key="1">
    <source>
        <dbReference type="SAM" id="MobiDB-lite"/>
    </source>
</evidence>
<dbReference type="InParanoid" id="C4A0C6"/>
<dbReference type="EMBL" id="GG666798">
    <property type="protein sequence ID" value="EEN41753.1"/>
    <property type="molecule type" value="Genomic_DNA"/>
</dbReference>